<accession>A0AAD1XCA0</accession>
<proteinExistence type="predicted"/>
<feature type="compositionally biased region" description="Acidic residues" evidence="1">
    <location>
        <begin position="267"/>
        <end position="276"/>
    </location>
</feature>
<feature type="region of interest" description="Disordered" evidence="1">
    <location>
        <begin position="201"/>
        <end position="236"/>
    </location>
</feature>
<dbReference type="AlphaFoldDB" id="A0AAD1XCA0"/>
<dbReference type="Proteomes" id="UP001295684">
    <property type="component" value="Unassembled WGS sequence"/>
</dbReference>
<evidence type="ECO:0000313" key="2">
    <source>
        <dbReference type="EMBL" id="CAI2371004.1"/>
    </source>
</evidence>
<feature type="compositionally biased region" description="Basic and acidic residues" evidence="1">
    <location>
        <begin position="212"/>
        <end position="229"/>
    </location>
</feature>
<dbReference type="EMBL" id="CAMPGE010012223">
    <property type="protein sequence ID" value="CAI2371004.1"/>
    <property type="molecule type" value="Genomic_DNA"/>
</dbReference>
<reference evidence="2" key="1">
    <citation type="submission" date="2023-07" db="EMBL/GenBank/DDBJ databases">
        <authorList>
            <consortium name="AG Swart"/>
            <person name="Singh M."/>
            <person name="Singh A."/>
            <person name="Seah K."/>
            <person name="Emmerich C."/>
        </authorList>
    </citation>
    <scope>NUCLEOTIDE SEQUENCE</scope>
    <source>
        <strain evidence="2">DP1</strain>
    </source>
</reference>
<name>A0AAD1XCA0_EUPCR</name>
<gene>
    <name evidence="2" type="ORF">ECRASSUSDP1_LOCUS12324</name>
</gene>
<comment type="caution">
    <text evidence="2">The sequence shown here is derived from an EMBL/GenBank/DDBJ whole genome shotgun (WGS) entry which is preliminary data.</text>
</comment>
<keyword evidence="3" id="KW-1185">Reference proteome</keyword>
<evidence type="ECO:0000313" key="3">
    <source>
        <dbReference type="Proteomes" id="UP001295684"/>
    </source>
</evidence>
<organism evidence="2 3">
    <name type="scientific">Euplotes crassus</name>
    <dbReference type="NCBI Taxonomy" id="5936"/>
    <lineage>
        <taxon>Eukaryota</taxon>
        <taxon>Sar</taxon>
        <taxon>Alveolata</taxon>
        <taxon>Ciliophora</taxon>
        <taxon>Intramacronucleata</taxon>
        <taxon>Spirotrichea</taxon>
        <taxon>Hypotrichia</taxon>
        <taxon>Euplotida</taxon>
        <taxon>Euplotidae</taxon>
        <taxon>Moneuplotes</taxon>
    </lineage>
</organism>
<protein>
    <submittedName>
        <fullName evidence="2">Uncharacterized protein</fullName>
    </submittedName>
</protein>
<feature type="region of interest" description="Disordered" evidence="1">
    <location>
        <begin position="257"/>
        <end position="290"/>
    </location>
</feature>
<evidence type="ECO:0000256" key="1">
    <source>
        <dbReference type="SAM" id="MobiDB-lite"/>
    </source>
</evidence>
<feature type="compositionally biased region" description="Basic and acidic residues" evidence="1">
    <location>
        <begin position="257"/>
        <end position="266"/>
    </location>
</feature>
<sequence length="348" mass="40137">MSLERLARNYKETLAEFGDAHAKLRHNKAIMKRLGKVFKGCVTSLIKIQKDIKIHIKQPDVSDTLAIQNQSEEILFNYVESLKDTMHNLCNTLSHDMHKKLKEFGGTLKKTKAENKKSVKGVSKAYFNSTKKADKLRKAHKEGQEHNEATLLAIEREKADKTLYKFYVEFATKSYKRDIVRTFKQIDGILKKKVNLKTNQKSKSGLKSLKPWKKESSPSKLQREEEKADSSQQALEHGECTKKILKKVQFEENLNYRPKEERKVTLDEEDDTDDEDSPLKSPDNSDEEVTIIDQITKSCVLDPKSVSKALEPDSEPTPHKDYLTRRFSQVLGDDPEMMVQFQNYITQN</sequence>